<keyword evidence="1 2" id="KW-0597">Phosphoprotein</keyword>
<protein>
    <submittedName>
        <fullName evidence="4">Response regulator</fullName>
    </submittedName>
</protein>
<dbReference type="Pfam" id="PF00072">
    <property type="entry name" value="Response_reg"/>
    <property type="match status" value="1"/>
</dbReference>
<evidence type="ECO:0000256" key="1">
    <source>
        <dbReference type="ARBA" id="ARBA00022553"/>
    </source>
</evidence>
<dbReference type="RefSeq" id="WP_340366998.1">
    <property type="nucleotide sequence ID" value="NZ_JBBKZV010000027.1"/>
</dbReference>
<evidence type="ECO:0000256" key="2">
    <source>
        <dbReference type="PROSITE-ProRule" id="PRU00169"/>
    </source>
</evidence>
<sequence length="198" mass="21614">MIARGDAAPAMRLDVTEELPHQLRRQIDHSQSIHVSMALHPSRTDDRLDRPAPWCHRQLDQGPVPNAPRTGVAFVGMNDESLIAVVEDDEPVRLMLGRLLRLANYQVHEYASGEAFLASLTAQLPHCAIVDVHMPGLSGFDVQSRIRARNLKVPVILATASDDAALDRCALASGACALLRKPFSSEEWLNAIGTATAQ</sequence>
<dbReference type="EMBL" id="JBBKZV010000027">
    <property type="protein sequence ID" value="MEJ8825966.1"/>
    <property type="molecule type" value="Genomic_DNA"/>
</dbReference>
<dbReference type="SMART" id="SM00448">
    <property type="entry name" value="REC"/>
    <property type="match status" value="1"/>
</dbReference>
<dbReference type="Proteomes" id="UP001363010">
    <property type="component" value="Unassembled WGS sequence"/>
</dbReference>
<dbReference type="InterPro" id="IPR011006">
    <property type="entry name" value="CheY-like_superfamily"/>
</dbReference>
<organism evidence="4 5">
    <name type="scientific">Variovorax humicola</name>
    <dbReference type="NCBI Taxonomy" id="1769758"/>
    <lineage>
        <taxon>Bacteria</taxon>
        <taxon>Pseudomonadati</taxon>
        <taxon>Pseudomonadota</taxon>
        <taxon>Betaproteobacteria</taxon>
        <taxon>Burkholderiales</taxon>
        <taxon>Comamonadaceae</taxon>
        <taxon>Variovorax</taxon>
    </lineage>
</organism>
<name>A0ABU8W9J5_9BURK</name>
<dbReference type="InterPro" id="IPR001789">
    <property type="entry name" value="Sig_transdc_resp-reg_receiver"/>
</dbReference>
<dbReference type="PANTHER" id="PTHR44591">
    <property type="entry name" value="STRESS RESPONSE REGULATOR PROTEIN 1"/>
    <property type="match status" value="1"/>
</dbReference>
<dbReference type="PANTHER" id="PTHR44591:SF25">
    <property type="entry name" value="CHEMOTAXIS TWO-COMPONENT RESPONSE REGULATOR"/>
    <property type="match status" value="1"/>
</dbReference>
<dbReference type="InterPro" id="IPR050595">
    <property type="entry name" value="Bact_response_regulator"/>
</dbReference>
<comment type="caution">
    <text evidence="4">The sequence shown here is derived from an EMBL/GenBank/DDBJ whole genome shotgun (WGS) entry which is preliminary data.</text>
</comment>
<accession>A0ABU8W9J5</accession>
<proteinExistence type="predicted"/>
<evidence type="ECO:0000259" key="3">
    <source>
        <dbReference type="PROSITE" id="PS50110"/>
    </source>
</evidence>
<reference evidence="4 5" key="1">
    <citation type="submission" date="2024-03" db="EMBL/GenBank/DDBJ databases">
        <title>Novel species of the genus Variovorax.</title>
        <authorList>
            <person name="Liu Q."/>
            <person name="Xin Y.-H."/>
        </authorList>
    </citation>
    <scope>NUCLEOTIDE SEQUENCE [LARGE SCALE GENOMIC DNA]</scope>
    <source>
        <strain evidence="4 5">KACC 18501</strain>
    </source>
</reference>
<keyword evidence="5" id="KW-1185">Reference proteome</keyword>
<dbReference type="SUPFAM" id="SSF52172">
    <property type="entry name" value="CheY-like"/>
    <property type="match status" value="1"/>
</dbReference>
<gene>
    <name evidence="4" type="ORF">WKW80_28735</name>
</gene>
<dbReference type="Gene3D" id="3.40.50.2300">
    <property type="match status" value="1"/>
</dbReference>
<feature type="modified residue" description="4-aspartylphosphate" evidence="2">
    <location>
        <position position="131"/>
    </location>
</feature>
<evidence type="ECO:0000313" key="4">
    <source>
        <dbReference type="EMBL" id="MEJ8825966.1"/>
    </source>
</evidence>
<evidence type="ECO:0000313" key="5">
    <source>
        <dbReference type="Proteomes" id="UP001363010"/>
    </source>
</evidence>
<feature type="domain" description="Response regulatory" evidence="3">
    <location>
        <begin position="82"/>
        <end position="196"/>
    </location>
</feature>
<dbReference type="PROSITE" id="PS50110">
    <property type="entry name" value="RESPONSE_REGULATORY"/>
    <property type="match status" value="1"/>
</dbReference>